<organism evidence="1 2">
    <name type="scientific">Symbiodinium pilosum</name>
    <name type="common">Dinoflagellate</name>
    <dbReference type="NCBI Taxonomy" id="2952"/>
    <lineage>
        <taxon>Eukaryota</taxon>
        <taxon>Sar</taxon>
        <taxon>Alveolata</taxon>
        <taxon>Dinophyceae</taxon>
        <taxon>Suessiales</taxon>
        <taxon>Symbiodiniaceae</taxon>
        <taxon>Symbiodinium</taxon>
    </lineage>
</organism>
<protein>
    <submittedName>
        <fullName evidence="1">Uncharacterized protein</fullName>
    </submittedName>
</protein>
<dbReference type="EMBL" id="CAJNIZ010017164">
    <property type="protein sequence ID" value="CAE7394603.1"/>
    <property type="molecule type" value="Genomic_DNA"/>
</dbReference>
<reference evidence="1" key="1">
    <citation type="submission" date="2021-02" db="EMBL/GenBank/DDBJ databases">
        <authorList>
            <person name="Dougan E. K."/>
            <person name="Rhodes N."/>
            <person name="Thang M."/>
            <person name="Chan C."/>
        </authorList>
    </citation>
    <scope>NUCLEOTIDE SEQUENCE</scope>
</reference>
<dbReference type="Proteomes" id="UP000649617">
    <property type="component" value="Unassembled WGS sequence"/>
</dbReference>
<sequence length="265" mass="29870">MPKTKVMKALKSKAPFPDAKRGKHRVQRRPAAKAYIPVPYVRHGIPSSKNRAHRVRWGLSVQKLMSMNGRRLINLLQKDHILPHWQGRSCPRCGNGTLGELRHVKGKNVWAYRCNHFKCHKHVQPHDFHPIFFMGAGSSITSLNHQAAALYCAVASVPGQSTHLLLDTGDKPVERIYANLDVARASYDVEVDEVDIGKNKQRSPGPGPIRKRDWSAIGNRHLANRKVILHSDGARAYKLKLPQVMHCNVVHQKKKAKINGKALDF</sequence>
<accession>A0A812QMU0</accession>
<gene>
    <name evidence="1" type="ORF">SPIL2461_LOCUS9704</name>
</gene>
<keyword evidence="2" id="KW-1185">Reference proteome</keyword>
<comment type="caution">
    <text evidence="1">The sequence shown here is derived from an EMBL/GenBank/DDBJ whole genome shotgun (WGS) entry which is preliminary data.</text>
</comment>
<evidence type="ECO:0000313" key="2">
    <source>
        <dbReference type="Proteomes" id="UP000649617"/>
    </source>
</evidence>
<name>A0A812QMU0_SYMPI</name>
<proteinExistence type="predicted"/>
<evidence type="ECO:0000313" key="1">
    <source>
        <dbReference type="EMBL" id="CAE7394603.1"/>
    </source>
</evidence>
<dbReference type="OrthoDB" id="412262at2759"/>
<dbReference type="AlphaFoldDB" id="A0A812QMU0"/>